<dbReference type="EMBL" id="QLTT01000009">
    <property type="protein sequence ID" value="RAS61779.1"/>
    <property type="molecule type" value="Genomic_DNA"/>
</dbReference>
<dbReference type="InterPro" id="IPR035992">
    <property type="entry name" value="Ricin_B-like_lectins"/>
</dbReference>
<dbReference type="Proteomes" id="UP000248714">
    <property type="component" value="Unassembled WGS sequence"/>
</dbReference>
<keyword evidence="1" id="KW-0732">Signal</keyword>
<accession>A0ABX9E3X9</accession>
<gene>
    <name evidence="2" type="ORF">C8D87_109226</name>
</gene>
<evidence type="ECO:0000313" key="3">
    <source>
        <dbReference type="Proteomes" id="UP000248714"/>
    </source>
</evidence>
<dbReference type="SUPFAM" id="SSF50370">
    <property type="entry name" value="Ricin B-like lectins"/>
    <property type="match status" value="1"/>
</dbReference>
<protein>
    <recommendedName>
        <fullName evidence="4">Ricin B lectin domain-containing protein</fullName>
    </recommendedName>
</protein>
<feature type="chain" id="PRO_5046680976" description="Ricin B lectin domain-containing protein" evidence="1">
    <location>
        <begin position="29"/>
        <end position="300"/>
    </location>
</feature>
<feature type="signal peptide" evidence="1">
    <location>
        <begin position="1"/>
        <end position="28"/>
    </location>
</feature>
<evidence type="ECO:0000256" key="1">
    <source>
        <dbReference type="SAM" id="SignalP"/>
    </source>
</evidence>
<sequence length="300" mass="32459">MTGRSLGVAAAIAAAITLGAMTTVPASAEPAGNTIIELKNVARGQCMTASTIDPFLVEMAGCTGAANQRWERVPAAGNQFFLRNVADRKCIRGEGSLTGEECDDTDRHQRWELAPDPSGAVKLKVAVAWPWYADTSWYDSEFNFGIITEDSQDSDHQRWLVAEAGRMPVLPDTTGALVTLESSQKFGRCPNGVATGDCPGSAFQRVELGGGVIGLRTPTGCLRAAPDQHYDNVVDLRGDCAAADTTQQWRLEGPDAFGGYRLRNVDRGRYLMPLVDRIGHFPEGLFGKAPQMSRWIFHLA</sequence>
<reference evidence="2 3" key="1">
    <citation type="submission" date="2018-06" db="EMBL/GenBank/DDBJ databases">
        <title>Genomic Encyclopedia of Type Strains, Phase IV (KMG-IV): sequencing the most valuable type-strain genomes for metagenomic binning, comparative biology and taxonomic classification.</title>
        <authorList>
            <person name="Goeker M."/>
        </authorList>
    </citation>
    <scope>NUCLEOTIDE SEQUENCE [LARGE SCALE GENOMIC DNA]</scope>
    <source>
        <strain evidence="2 3">DSM 45479</strain>
    </source>
</reference>
<evidence type="ECO:0000313" key="2">
    <source>
        <dbReference type="EMBL" id="RAS61779.1"/>
    </source>
</evidence>
<proteinExistence type="predicted"/>
<dbReference type="Gene3D" id="2.80.10.50">
    <property type="match status" value="1"/>
</dbReference>
<keyword evidence="3" id="KW-1185">Reference proteome</keyword>
<name>A0ABX9E3X9_9PSEU</name>
<evidence type="ECO:0008006" key="4">
    <source>
        <dbReference type="Google" id="ProtNLM"/>
    </source>
</evidence>
<dbReference type="RefSeq" id="WP_146771950.1">
    <property type="nucleotide sequence ID" value="NZ_QLTT01000009.1"/>
</dbReference>
<dbReference type="CDD" id="cd00161">
    <property type="entry name" value="beta-trefoil_Ricin-like"/>
    <property type="match status" value="1"/>
</dbReference>
<comment type="caution">
    <text evidence="2">The sequence shown here is derived from an EMBL/GenBank/DDBJ whole genome shotgun (WGS) entry which is preliminary data.</text>
</comment>
<organism evidence="2 3">
    <name type="scientific">Lentzea atacamensis</name>
    <dbReference type="NCBI Taxonomy" id="531938"/>
    <lineage>
        <taxon>Bacteria</taxon>
        <taxon>Bacillati</taxon>
        <taxon>Actinomycetota</taxon>
        <taxon>Actinomycetes</taxon>
        <taxon>Pseudonocardiales</taxon>
        <taxon>Pseudonocardiaceae</taxon>
        <taxon>Lentzea</taxon>
    </lineage>
</organism>
<dbReference type="PROSITE" id="PS50231">
    <property type="entry name" value="RICIN_B_LECTIN"/>
    <property type="match status" value="1"/>
</dbReference>